<keyword evidence="14" id="KW-0175">Coiled coil</keyword>
<dbReference type="SUPFAM" id="SSF47203">
    <property type="entry name" value="Acyl-CoA dehydrogenase C-terminal domain-like"/>
    <property type="match status" value="1"/>
</dbReference>
<dbReference type="Gene3D" id="2.40.110.10">
    <property type="entry name" value="Butyryl-CoA Dehydrogenase, subunit A, domain 2"/>
    <property type="match status" value="1"/>
</dbReference>
<evidence type="ECO:0000313" key="19">
    <source>
        <dbReference type="Proteomes" id="UP000198949"/>
    </source>
</evidence>
<evidence type="ECO:0000259" key="15">
    <source>
        <dbReference type="Pfam" id="PF02770"/>
    </source>
</evidence>
<evidence type="ECO:0000256" key="12">
    <source>
        <dbReference type="ARBA" id="ARBA00048445"/>
    </source>
</evidence>
<feature type="coiled-coil region" evidence="14">
    <location>
        <begin position="294"/>
        <end position="321"/>
    </location>
</feature>
<dbReference type="InterPro" id="IPR006091">
    <property type="entry name" value="Acyl-CoA_Oxase/DH_mid-dom"/>
</dbReference>
<dbReference type="AlphaFoldDB" id="A0A1G6ZN03"/>
<evidence type="ECO:0000259" key="16">
    <source>
        <dbReference type="Pfam" id="PF02771"/>
    </source>
</evidence>
<organism evidence="18 19">
    <name type="scientific">Glycomyces harbinensis</name>
    <dbReference type="NCBI Taxonomy" id="58114"/>
    <lineage>
        <taxon>Bacteria</taxon>
        <taxon>Bacillati</taxon>
        <taxon>Actinomycetota</taxon>
        <taxon>Actinomycetes</taxon>
        <taxon>Glycomycetales</taxon>
        <taxon>Glycomycetaceae</taxon>
        <taxon>Glycomyces</taxon>
    </lineage>
</organism>
<proteinExistence type="inferred from homology"/>
<evidence type="ECO:0000256" key="14">
    <source>
        <dbReference type="SAM" id="Coils"/>
    </source>
</evidence>
<protein>
    <recommendedName>
        <fullName evidence="10">Dibenzothiophene monooxygenase</fullName>
        <ecNumber evidence="9">1.14.14.21</ecNumber>
    </recommendedName>
</protein>
<dbReference type="InterPro" id="IPR037069">
    <property type="entry name" value="AcylCoA_DH/ox_N_sf"/>
</dbReference>
<evidence type="ECO:0000256" key="6">
    <source>
        <dbReference type="ARBA" id="ARBA00023033"/>
    </source>
</evidence>
<evidence type="ECO:0000256" key="7">
    <source>
        <dbReference type="ARBA" id="ARBA00034307"/>
    </source>
</evidence>
<dbReference type="InterPro" id="IPR036250">
    <property type="entry name" value="AcylCo_DH-like_C"/>
</dbReference>
<evidence type="ECO:0000256" key="1">
    <source>
        <dbReference type="ARBA" id="ARBA00004496"/>
    </source>
</evidence>
<keyword evidence="5" id="KW-0560">Oxidoreductase</keyword>
<evidence type="ECO:0000256" key="8">
    <source>
        <dbReference type="ARBA" id="ARBA00034317"/>
    </source>
</evidence>
<comment type="subcellular location">
    <subcellularLocation>
        <location evidence="1">Cytoplasm</location>
    </subcellularLocation>
</comment>
<feature type="domain" description="Acyl-CoA dehydrogenase/oxidase N-terminal" evidence="16">
    <location>
        <begin position="23"/>
        <end position="120"/>
    </location>
</feature>
<evidence type="ECO:0000313" key="18">
    <source>
        <dbReference type="EMBL" id="SDE03215.1"/>
    </source>
</evidence>
<evidence type="ECO:0000256" key="9">
    <source>
        <dbReference type="ARBA" id="ARBA00034328"/>
    </source>
</evidence>
<evidence type="ECO:0000259" key="17">
    <source>
        <dbReference type="Pfam" id="PF08028"/>
    </source>
</evidence>
<keyword evidence="4" id="KW-0547">Nucleotide-binding</keyword>
<comment type="catalytic activity">
    <reaction evidence="13">
        <text>dibenzothiophene + 2 FMNH2 + 2 O2 = dibenzothiophene 5,5-dioxide + 2 FMN + 2 H2O + 2 H(+)</text>
        <dbReference type="Rhea" id="RHEA:49072"/>
        <dbReference type="ChEBI" id="CHEBI:15377"/>
        <dbReference type="ChEBI" id="CHEBI:15378"/>
        <dbReference type="ChEBI" id="CHEBI:15379"/>
        <dbReference type="ChEBI" id="CHEBI:23681"/>
        <dbReference type="ChEBI" id="CHEBI:57618"/>
        <dbReference type="ChEBI" id="CHEBI:58210"/>
        <dbReference type="ChEBI" id="CHEBI:90356"/>
        <dbReference type="EC" id="1.14.14.21"/>
    </reaction>
</comment>
<dbReference type="EMBL" id="FNAD01000011">
    <property type="protein sequence ID" value="SDE03215.1"/>
    <property type="molecule type" value="Genomic_DNA"/>
</dbReference>
<dbReference type="PANTHER" id="PTHR43884">
    <property type="entry name" value="ACYL-COA DEHYDROGENASE"/>
    <property type="match status" value="1"/>
</dbReference>
<feature type="domain" description="Acyl-CoA dehydrogenase C-terminal" evidence="17">
    <location>
        <begin position="242"/>
        <end position="373"/>
    </location>
</feature>
<dbReference type="Pfam" id="PF08028">
    <property type="entry name" value="Acyl-CoA_dh_2"/>
    <property type="match status" value="1"/>
</dbReference>
<dbReference type="SUPFAM" id="SSF56645">
    <property type="entry name" value="Acyl-CoA dehydrogenase NM domain-like"/>
    <property type="match status" value="1"/>
</dbReference>
<dbReference type="InterPro" id="IPR013786">
    <property type="entry name" value="AcylCoA_DH/ox_N"/>
</dbReference>
<dbReference type="Gene3D" id="1.10.540.10">
    <property type="entry name" value="Acyl-CoA dehydrogenase/oxidase, N-terminal domain"/>
    <property type="match status" value="1"/>
</dbReference>
<dbReference type="PANTHER" id="PTHR43884:SF12">
    <property type="entry name" value="ISOVALERYL-COA DEHYDROGENASE, MITOCHONDRIAL-RELATED"/>
    <property type="match status" value="1"/>
</dbReference>
<keyword evidence="3" id="KW-0288">FMN</keyword>
<gene>
    <name evidence="18" type="ORF">SAMN05216270_11165</name>
</gene>
<reference evidence="19" key="1">
    <citation type="submission" date="2016-10" db="EMBL/GenBank/DDBJ databases">
        <authorList>
            <person name="Varghese N."/>
            <person name="Submissions S."/>
        </authorList>
    </citation>
    <scope>NUCLEOTIDE SEQUENCE [LARGE SCALE GENOMIC DNA]</scope>
    <source>
        <strain evidence="19">CGMCC 4.3516</strain>
    </source>
</reference>
<dbReference type="Proteomes" id="UP000198949">
    <property type="component" value="Unassembled WGS sequence"/>
</dbReference>
<comment type="pathway">
    <text evidence="7">Sulfur metabolism; dibenzothiophene degradation.</text>
</comment>
<dbReference type="Pfam" id="PF02770">
    <property type="entry name" value="Acyl-CoA_dh_M"/>
    <property type="match status" value="1"/>
</dbReference>
<dbReference type="STRING" id="58114.SAMN05216270_11165"/>
<dbReference type="PIRSF" id="PIRSF016578">
    <property type="entry name" value="HsaA"/>
    <property type="match status" value="1"/>
</dbReference>
<evidence type="ECO:0000256" key="4">
    <source>
        <dbReference type="ARBA" id="ARBA00022741"/>
    </source>
</evidence>
<dbReference type="GO" id="GO:0050660">
    <property type="term" value="F:flavin adenine dinucleotide binding"/>
    <property type="evidence" value="ECO:0007669"/>
    <property type="project" value="InterPro"/>
</dbReference>
<keyword evidence="6" id="KW-0503">Monooxygenase</keyword>
<dbReference type="GO" id="GO:0004497">
    <property type="term" value="F:monooxygenase activity"/>
    <property type="evidence" value="ECO:0007669"/>
    <property type="project" value="UniProtKB-KW"/>
</dbReference>
<evidence type="ECO:0000256" key="3">
    <source>
        <dbReference type="ARBA" id="ARBA00022643"/>
    </source>
</evidence>
<dbReference type="RefSeq" id="WP_218125326.1">
    <property type="nucleotide sequence ID" value="NZ_FNAD01000011.1"/>
</dbReference>
<dbReference type="GO" id="GO:0006552">
    <property type="term" value="P:L-leucine catabolic process"/>
    <property type="evidence" value="ECO:0007669"/>
    <property type="project" value="TreeGrafter"/>
</dbReference>
<evidence type="ECO:0000256" key="10">
    <source>
        <dbReference type="ARBA" id="ARBA00034345"/>
    </source>
</evidence>
<dbReference type="InterPro" id="IPR046373">
    <property type="entry name" value="Acyl-CoA_Oxase/DH_mid-dom_sf"/>
</dbReference>
<evidence type="ECO:0000256" key="5">
    <source>
        <dbReference type="ARBA" id="ARBA00023002"/>
    </source>
</evidence>
<comment type="catalytic activity">
    <reaction evidence="12">
        <text>dibenzothiophene 5-oxide + FMNH2 + O2 = dibenzothiophene 5,5-dioxide + FMN + H2O + H(+)</text>
        <dbReference type="Rhea" id="RHEA:49080"/>
        <dbReference type="ChEBI" id="CHEBI:15377"/>
        <dbReference type="ChEBI" id="CHEBI:15378"/>
        <dbReference type="ChEBI" id="CHEBI:15379"/>
        <dbReference type="ChEBI" id="CHEBI:23683"/>
        <dbReference type="ChEBI" id="CHEBI:57618"/>
        <dbReference type="ChEBI" id="CHEBI:58210"/>
        <dbReference type="ChEBI" id="CHEBI:90356"/>
    </reaction>
</comment>
<keyword evidence="19" id="KW-1185">Reference proteome</keyword>
<comment type="similarity">
    <text evidence="8">Belongs to the DszC flavin monooxygenase family.</text>
</comment>
<dbReference type="InterPro" id="IPR009100">
    <property type="entry name" value="AcylCoA_DH/oxidase_NM_dom_sf"/>
</dbReference>
<dbReference type="GO" id="GO:0005737">
    <property type="term" value="C:cytoplasm"/>
    <property type="evidence" value="ECO:0007669"/>
    <property type="project" value="UniProtKB-SubCell"/>
</dbReference>
<feature type="domain" description="Acyl-CoA oxidase/dehydrogenase middle" evidence="15">
    <location>
        <begin position="136"/>
        <end position="215"/>
    </location>
</feature>
<dbReference type="InterPro" id="IPR023922">
    <property type="entry name" value="S04_starv_induced_SfnB"/>
</dbReference>
<dbReference type="NCBIfam" id="TIGR04022">
    <property type="entry name" value="sulfur_SfnB"/>
    <property type="match status" value="1"/>
</dbReference>
<accession>A0A1G6ZN03</accession>
<evidence type="ECO:0000256" key="2">
    <source>
        <dbReference type="ARBA" id="ARBA00022630"/>
    </source>
</evidence>
<dbReference type="GO" id="GO:0008470">
    <property type="term" value="F:3-methylbutanoyl-CoA dehydrogenase activity"/>
    <property type="evidence" value="ECO:0007669"/>
    <property type="project" value="TreeGrafter"/>
</dbReference>
<evidence type="ECO:0000256" key="13">
    <source>
        <dbReference type="ARBA" id="ARBA00049456"/>
    </source>
</evidence>
<dbReference type="InterPro" id="IPR013107">
    <property type="entry name" value="Acyl-CoA_DH_C"/>
</dbReference>
<dbReference type="Pfam" id="PF02771">
    <property type="entry name" value="Acyl-CoA_dh_N"/>
    <property type="match status" value="1"/>
</dbReference>
<dbReference type="Gene3D" id="1.20.140.10">
    <property type="entry name" value="Butyryl-CoA Dehydrogenase, subunit A, domain 3"/>
    <property type="match status" value="1"/>
</dbReference>
<name>A0A1G6ZN03_9ACTN</name>
<keyword evidence="2" id="KW-0285">Flavoprotein</keyword>
<dbReference type="EC" id="1.14.14.21" evidence="9"/>
<comment type="catalytic activity">
    <reaction evidence="11">
        <text>dibenzothiophene + FMNH2 + O2 = dibenzothiophene 5-oxide + FMN + H2O + H(+)</text>
        <dbReference type="Rhea" id="RHEA:49076"/>
        <dbReference type="ChEBI" id="CHEBI:15377"/>
        <dbReference type="ChEBI" id="CHEBI:15378"/>
        <dbReference type="ChEBI" id="CHEBI:15379"/>
        <dbReference type="ChEBI" id="CHEBI:23681"/>
        <dbReference type="ChEBI" id="CHEBI:23683"/>
        <dbReference type="ChEBI" id="CHEBI:57618"/>
        <dbReference type="ChEBI" id="CHEBI:58210"/>
    </reaction>
</comment>
<evidence type="ECO:0000256" key="11">
    <source>
        <dbReference type="ARBA" id="ARBA00047859"/>
    </source>
</evidence>
<sequence length="399" mass="42046">MSEPACTVPVLDAAAAVAAASSLAGEFAAGAAERDARRSLPYAEIDRLSASGLLAVTVPAAHGGADLDAATVAEVFRHLAAGDPNIAQIPHSHFVYVNQLRLRGDAGQQARLFAEVLRGKRFGNAQTEFGTRHVRDHRTALTPDGAGRWRLNGTKFYCTGALFADWIPVLAHLGVEGPMHVAWVRRDTEGVEVVDDWDGIGQRTTASGTVHLRNVAVADEWITPYASTFEAPQTYGAFAQVLHAAIDAGIARAALEEAAAFVRTKSRPYPDAGVERAADDPLTVHAFGEMELALRGAEALLREAASAVDAANADLSEASAAAASLAVAAARAATATTAVDVASRVFAVAGTRSALAGLNLDRHWRNARIHTLHDPAAWKVQHLGHWALHGAPPPRHGQL</sequence>